<dbReference type="PANTHER" id="PTHR36974">
    <property type="entry name" value="MEMBRANE PROTEIN-RELATED"/>
    <property type="match status" value="1"/>
</dbReference>
<dbReference type="PANTHER" id="PTHR36974:SF1">
    <property type="entry name" value="DOXX FAMILY MEMBRANE PROTEIN"/>
    <property type="match status" value="1"/>
</dbReference>
<evidence type="ECO:0000256" key="1">
    <source>
        <dbReference type="SAM" id="Phobius"/>
    </source>
</evidence>
<dbReference type="RefSeq" id="WP_063024360.1">
    <property type="nucleotide sequence ID" value="NZ_JBEYBM010000034.1"/>
</dbReference>
<accession>A0ABV2XKZ8</accession>
<protein>
    <recommendedName>
        <fullName evidence="4">DoxX family protein</fullName>
    </recommendedName>
</protein>
<organism evidence="2 3">
    <name type="scientific">Nocardia niwae</name>
    <dbReference type="NCBI Taxonomy" id="626084"/>
    <lineage>
        <taxon>Bacteria</taxon>
        <taxon>Bacillati</taxon>
        <taxon>Actinomycetota</taxon>
        <taxon>Actinomycetes</taxon>
        <taxon>Mycobacteriales</taxon>
        <taxon>Nocardiaceae</taxon>
        <taxon>Nocardia</taxon>
    </lineage>
</organism>
<name>A0ABV2XKZ8_9NOCA</name>
<feature type="transmembrane region" description="Helical" evidence="1">
    <location>
        <begin position="54"/>
        <end position="71"/>
    </location>
</feature>
<keyword evidence="1" id="KW-0812">Transmembrane</keyword>
<dbReference type="EMBL" id="JBEYBR010000159">
    <property type="protein sequence ID" value="MEU2126579.1"/>
    <property type="molecule type" value="Genomic_DNA"/>
</dbReference>
<gene>
    <name evidence="2" type="ORF">ABZ507_32700</name>
</gene>
<evidence type="ECO:0000313" key="2">
    <source>
        <dbReference type="EMBL" id="MEU2126579.1"/>
    </source>
</evidence>
<comment type="caution">
    <text evidence="2">The sequence shown here is derived from an EMBL/GenBank/DDBJ whole genome shotgun (WGS) entry which is preliminary data.</text>
</comment>
<sequence>MAENTLTSVSDRGRRPALALAALLFGTGVLHFVWPKPFDSIVPRSLPGRARDYTYASGVAEIGVAAALAVARTRSFGGRLAALLFIAVLPANVQFTADMLASEKASRLVKVGSVLRLPLQIPLITQALAVSRRARRS</sequence>
<keyword evidence="1" id="KW-0472">Membrane</keyword>
<evidence type="ECO:0000313" key="3">
    <source>
        <dbReference type="Proteomes" id="UP001550535"/>
    </source>
</evidence>
<feature type="transmembrane region" description="Helical" evidence="1">
    <location>
        <begin position="17"/>
        <end position="34"/>
    </location>
</feature>
<proteinExistence type="predicted"/>
<evidence type="ECO:0008006" key="4">
    <source>
        <dbReference type="Google" id="ProtNLM"/>
    </source>
</evidence>
<keyword evidence="1" id="KW-1133">Transmembrane helix</keyword>
<keyword evidence="3" id="KW-1185">Reference proteome</keyword>
<reference evidence="2 3" key="1">
    <citation type="submission" date="2024-06" db="EMBL/GenBank/DDBJ databases">
        <title>The Natural Products Discovery Center: Release of the First 8490 Sequenced Strains for Exploring Actinobacteria Biosynthetic Diversity.</title>
        <authorList>
            <person name="Kalkreuter E."/>
            <person name="Kautsar S.A."/>
            <person name="Yang D."/>
            <person name="Bader C.D."/>
            <person name="Teijaro C.N."/>
            <person name="Fluegel L."/>
            <person name="Davis C.M."/>
            <person name="Simpson J.R."/>
            <person name="Lauterbach L."/>
            <person name="Steele A.D."/>
            <person name="Gui C."/>
            <person name="Meng S."/>
            <person name="Li G."/>
            <person name="Viehrig K."/>
            <person name="Ye F."/>
            <person name="Su P."/>
            <person name="Kiefer A.F."/>
            <person name="Nichols A."/>
            <person name="Cepeda A.J."/>
            <person name="Yan W."/>
            <person name="Fan B."/>
            <person name="Jiang Y."/>
            <person name="Adhikari A."/>
            <person name="Zheng C.-J."/>
            <person name="Schuster L."/>
            <person name="Cowan T.M."/>
            <person name="Smanski M.J."/>
            <person name="Chevrette M.G."/>
            <person name="De Carvalho L.P.S."/>
            <person name="Shen B."/>
        </authorList>
    </citation>
    <scope>NUCLEOTIDE SEQUENCE [LARGE SCALE GENOMIC DNA]</scope>
    <source>
        <strain evidence="2 3">NPDC019434</strain>
    </source>
</reference>
<dbReference type="Proteomes" id="UP001550535">
    <property type="component" value="Unassembled WGS sequence"/>
</dbReference>